<dbReference type="SUPFAM" id="SSF56112">
    <property type="entry name" value="Protein kinase-like (PK-like)"/>
    <property type="match status" value="1"/>
</dbReference>
<dbReference type="PANTHER" id="PTHR47829">
    <property type="entry name" value="HYDROLASE, PUTATIVE (AFU_ORTHOLOGUE AFUA_1G12880)-RELATED"/>
    <property type="match status" value="1"/>
</dbReference>
<dbReference type="PANTHER" id="PTHR47829:SF1">
    <property type="entry name" value="HAD FAMILY PHOSPHATASE"/>
    <property type="match status" value="1"/>
</dbReference>
<dbReference type="GO" id="GO:0016301">
    <property type="term" value="F:kinase activity"/>
    <property type="evidence" value="ECO:0007669"/>
    <property type="project" value="UniProtKB-KW"/>
</dbReference>
<comment type="caution">
    <text evidence="3">The sequence shown here is derived from an EMBL/GenBank/DDBJ whole genome shotgun (WGS) entry which is preliminary data.</text>
</comment>
<dbReference type="Proteomes" id="UP000549616">
    <property type="component" value="Unassembled WGS sequence"/>
</dbReference>
<evidence type="ECO:0000256" key="1">
    <source>
        <dbReference type="SAM" id="MobiDB-lite"/>
    </source>
</evidence>
<gene>
    <name evidence="3" type="ORF">HNR02_000606</name>
</gene>
<dbReference type="RefSeq" id="WP_218902618.1">
    <property type="nucleotide sequence ID" value="NZ_JACCFK010000001.1"/>
</dbReference>
<name>A0A853AX17_9PSEU</name>
<dbReference type="Pfam" id="PF01636">
    <property type="entry name" value="APH"/>
    <property type="match status" value="1"/>
</dbReference>
<dbReference type="Gene3D" id="3.90.1200.10">
    <property type="match status" value="1"/>
</dbReference>
<keyword evidence="3" id="KW-0808">Transferase</keyword>
<feature type="region of interest" description="Disordered" evidence="1">
    <location>
        <begin position="191"/>
        <end position="226"/>
    </location>
</feature>
<keyword evidence="3" id="KW-0418">Kinase</keyword>
<feature type="compositionally biased region" description="Low complexity" evidence="1">
    <location>
        <begin position="195"/>
        <end position="206"/>
    </location>
</feature>
<dbReference type="EMBL" id="JACCFK010000001">
    <property type="protein sequence ID" value="NYI87283.1"/>
    <property type="molecule type" value="Genomic_DNA"/>
</dbReference>
<evidence type="ECO:0000313" key="4">
    <source>
        <dbReference type="Proteomes" id="UP000549616"/>
    </source>
</evidence>
<dbReference type="InterPro" id="IPR011009">
    <property type="entry name" value="Kinase-like_dom_sf"/>
</dbReference>
<accession>A0A853AX17</accession>
<reference evidence="3 4" key="1">
    <citation type="submission" date="2020-07" db="EMBL/GenBank/DDBJ databases">
        <title>Sequencing the genomes of 1000 actinobacteria strains.</title>
        <authorList>
            <person name="Klenk H.-P."/>
        </authorList>
    </citation>
    <scope>NUCLEOTIDE SEQUENCE [LARGE SCALE GENOMIC DNA]</scope>
    <source>
        <strain evidence="3 4">DSM 104006</strain>
    </source>
</reference>
<keyword evidence="4" id="KW-1185">Reference proteome</keyword>
<organism evidence="3 4">
    <name type="scientific">Amycolatopsis endophytica</name>
    <dbReference type="NCBI Taxonomy" id="860233"/>
    <lineage>
        <taxon>Bacteria</taxon>
        <taxon>Bacillati</taxon>
        <taxon>Actinomycetota</taxon>
        <taxon>Actinomycetes</taxon>
        <taxon>Pseudonocardiales</taxon>
        <taxon>Pseudonocardiaceae</taxon>
        <taxon>Amycolatopsis</taxon>
    </lineage>
</organism>
<dbReference type="AlphaFoldDB" id="A0A853AX17"/>
<dbReference type="InterPro" id="IPR052898">
    <property type="entry name" value="ACAD10-like"/>
</dbReference>
<feature type="domain" description="Aminoglycoside phosphotransferase" evidence="2">
    <location>
        <begin position="17"/>
        <end position="189"/>
    </location>
</feature>
<dbReference type="InterPro" id="IPR041726">
    <property type="entry name" value="ACAD10_11_N"/>
</dbReference>
<dbReference type="CDD" id="cd05154">
    <property type="entry name" value="ACAD10_11_N-like"/>
    <property type="match status" value="1"/>
</dbReference>
<proteinExistence type="predicted"/>
<protein>
    <submittedName>
        <fullName evidence="3">Aminoglycoside phosphotransferase (APT) family kinase protein</fullName>
    </submittedName>
</protein>
<evidence type="ECO:0000313" key="3">
    <source>
        <dbReference type="EMBL" id="NYI87283.1"/>
    </source>
</evidence>
<sequence length="226" mass="24155">MMSCAKPGSWRALGTTPVPVPVVHGTLVDGEAGDVPAVLMSRVDGFVLDRREVVDAIPLGRRSEAAHSLVAAMAAVHRVDLAETGLAGQASTKPYAQRQLRRWSAQWEASRTRDLPMLDRLTERLWRAVPVQHETTLVHGDPNLRNVILSPEPGAVAAVLDRELSTLSEPLADLGTLFACWPAGTKPEWEVLGLPPASGSSPSWSGPVPPPTSTGSRPVPWARPGP</sequence>
<dbReference type="InterPro" id="IPR002575">
    <property type="entry name" value="Aminoglycoside_PTrfase"/>
</dbReference>
<evidence type="ECO:0000259" key="2">
    <source>
        <dbReference type="Pfam" id="PF01636"/>
    </source>
</evidence>